<keyword evidence="4" id="KW-0808">Transferase</keyword>
<dbReference type="GO" id="GO:0000155">
    <property type="term" value="F:phosphorelay sensor kinase activity"/>
    <property type="evidence" value="ECO:0007669"/>
    <property type="project" value="InterPro"/>
</dbReference>
<evidence type="ECO:0000256" key="5">
    <source>
        <dbReference type="ARBA" id="ARBA00022741"/>
    </source>
</evidence>
<keyword evidence="8" id="KW-0902">Two-component regulatory system</keyword>
<reference evidence="12 13" key="1">
    <citation type="submission" date="2018-03" db="EMBL/GenBank/DDBJ databases">
        <title>Defining the species Micromonospora saelicesensis and Micromonospora noduli under the framework of genomics.</title>
        <authorList>
            <person name="Riesco R."/>
            <person name="Trujillo M.E."/>
        </authorList>
    </citation>
    <scope>NUCLEOTIDE SEQUENCE [LARGE SCALE GENOMIC DNA]</scope>
    <source>
        <strain evidence="12 13">PSN13</strain>
    </source>
</reference>
<feature type="transmembrane region" description="Helical" evidence="10">
    <location>
        <begin position="77"/>
        <end position="103"/>
    </location>
</feature>
<dbReference type="GO" id="GO:0005524">
    <property type="term" value="F:ATP binding"/>
    <property type="evidence" value="ECO:0007669"/>
    <property type="project" value="UniProtKB-KW"/>
</dbReference>
<keyword evidence="3" id="KW-0597">Phosphoprotein</keyword>
<feature type="coiled-coil region" evidence="9">
    <location>
        <begin position="155"/>
        <end position="186"/>
    </location>
</feature>
<dbReference type="Gene3D" id="3.30.565.10">
    <property type="entry name" value="Histidine kinase-like ATPase, C-terminal domain"/>
    <property type="match status" value="1"/>
</dbReference>
<keyword evidence="10" id="KW-0472">Membrane</keyword>
<keyword evidence="9" id="KW-0175">Coiled coil</keyword>
<dbReference type="EC" id="2.7.13.3" evidence="2"/>
<evidence type="ECO:0000256" key="10">
    <source>
        <dbReference type="SAM" id="Phobius"/>
    </source>
</evidence>
<sequence length="394" mass="42269">MKLRVLDQVMNWFRRRPVIDAVAAFAMAVCVATGEFGVDFFGPTLAGFGPRLPPPWLGIPLGLTVGLLTWRRRRAPAVLLAGSLAATVLVSAQVAVMLALYTLAERTTAWPKVAASLLVSVVLVGTPIWRYAGADGAIPVTVAVCVAPAFLGLYVGTRRELVERMRERAERLEREQQQRVAQARSDERAHIARDMHDVVAHRVALIVLQATALESARGGDAVARGRQIGAIGREALAELRALVGILRSDDDAPLAPQPGLADLDALVEDSRLLGVPVTLKVEKEAGERLPLLIEHAAYRIVQESLTNVHKHAPGARTRIRIRQTRQSLRVTISNGRGRSPAAPPLPVGGHGLLGLAERVHLIGGELTSGPTTEGGFDLVAELPISPGRDNDPTD</sequence>
<evidence type="ECO:0000256" key="4">
    <source>
        <dbReference type="ARBA" id="ARBA00022679"/>
    </source>
</evidence>
<feature type="transmembrane region" description="Helical" evidence="10">
    <location>
        <begin position="136"/>
        <end position="156"/>
    </location>
</feature>
<protein>
    <recommendedName>
        <fullName evidence="2">histidine kinase</fullName>
        <ecNumber evidence="2">2.7.13.3</ecNumber>
    </recommendedName>
</protein>
<organism evidence="12 13">
    <name type="scientific">Micromonospora saelicesensis</name>
    <dbReference type="NCBI Taxonomy" id="285676"/>
    <lineage>
        <taxon>Bacteria</taxon>
        <taxon>Bacillati</taxon>
        <taxon>Actinomycetota</taxon>
        <taxon>Actinomycetes</taxon>
        <taxon>Micromonosporales</taxon>
        <taxon>Micromonosporaceae</taxon>
        <taxon>Micromonospora</taxon>
    </lineage>
</organism>
<dbReference type="SUPFAM" id="SSF55874">
    <property type="entry name" value="ATPase domain of HSP90 chaperone/DNA topoisomerase II/histidine kinase"/>
    <property type="match status" value="1"/>
</dbReference>
<dbReference type="InterPro" id="IPR036890">
    <property type="entry name" value="HATPase_C_sf"/>
</dbReference>
<keyword evidence="10" id="KW-0812">Transmembrane</keyword>
<dbReference type="Pfam" id="PF07730">
    <property type="entry name" value="HisKA_3"/>
    <property type="match status" value="1"/>
</dbReference>
<evidence type="ECO:0000256" key="9">
    <source>
        <dbReference type="SAM" id="Coils"/>
    </source>
</evidence>
<keyword evidence="5" id="KW-0547">Nucleotide-binding</keyword>
<dbReference type="InterPro" id="IPR050482">
    <property type="entry name" value="Sensor_HK_TwoCompSys"/>
</dbReference>
<dbReference type="AlphaFoldDB" id="A0A328P188"/>
<dbReference type="PANTHER" id="PTHR24421">
    <property type="entry name" value="NITRATE/NITRITE SENSOR PROTEIN NARX-RELATED"/>
    <property type="match status" value="1"/>
</dbReference>
<evidence type="ECO:0000256" key="2">
    <source>
        <dbReference type="ARBA" id="ARBA00012438"/>
    </source>
</evidence>
<evidence type="ECO:0000256" key="1">
    <source>
        <dbReference type="ARBA" id="ARBA00000085"/>
    </source>
</evidence>
<dbReference type="GO" id="GO:0016020">
    <property type="term" value="C:membrane"/>
    <property type="evidence" value="ECO:0007669"/>
    <property type="project" value="InterPro"/>
</dbReference>
<gene>
    <name evidence="12" type="ORF">PSN13_00016</name>
</gene>
<evidence type="ECO:0000256" key="6">
    <source>
        <dbReference type="ARBA" id="ARBA00022777"/>
    </source>
</evidence>
<evidence type="ECO:0000313" key="13">
    <source>
        <dbReference type="Proteomes" id="UP000249419"/>
    </source>
</evidence>
<keyword evidence="7" id="KW-0067">ATP-binding</keyword>
<proteinExistence type="predicted"/>
<evidence type="ECO:0000313" key="12">
    <source>
        <dbReference type="EMBL" id="RAO38992.1"/>
    </source>
</evidence>
<feature type="domain" description="Signal transduction histidine kinase subgroup 3 dimerisation and phosphoacceptor" evidence="11">
    <location>
        <begin position="187"/>
        <end position="250"/>
    </location>
</feature>
<feature type="transmembrane region" description="Helical" evidence="10">
    <location>
        <begin position="109"/>
        <end position="129"/>
    </location>
</feature>
<comment type="catalytic activity">
    <reaction evidence="1">
        <text>ATP + protein L-histidine = ADP + protein N-phospho-L-histidine.</text>
        <dbReference type="EC" id="2.7.13.3"/>
    </reaction>
</comment>
<keyword evidence="6 12" id="KW-0418">Kinase</keyword>
<dbReference type="PANTHER" id="PTHR24421:SF10">
    <property type="entry name" value="NITRATE_NITRITE SENSOR PROTEIN NARQ"/>
    <property type="match status" value="1"/>
</dbReference>
<dbReference type="GO" id="GO:0046983">
    <property type="term" value="F:protein dimerization activity"/>
    <property type="evidence" value="ECO:0007669"/>
    <property type="project" value="InterPro"/>
</dbReference>
<evidence type="ECO:0000256" key="8">
    <source>
        <dbReference type="ARBA" id="ARBA00023012"/>
    </source>
</evidence>
<accession>A0A328P188</accession>
<dbReference type="EMBL" id="PYAG01000001">
    <property type="protein sequence ID" value="RAO38992.1"/>
    <property type="molecule type" value="Genomic_DNA"/>
</dbReference>
<dbReference type="Gene3D" id="1.20.5.1930">
    <property type="match status" value="1"/>
</dbReference>
<evidence type="ECO:0000256" key="3">
    <source>
        <dbReference type="ARBA" id="ARBA00022553"/>
    </source>
</evidence>
<dbReference type="InterPro" id="IPR011712">
    <property type="entry name" value="Sig_transdc_His_kin_sub3_dim/P"/>
</dbReference>
<name>A0A328P188_9ACTN</name>
<evidence type="ECO:0000256" key="7">
    <source>
        <dbReference type="ARBA" id="ARBA00022840"/>
    </source>
</evidence>
<keyword evidence="10" id="KW-1133">Transmembrane helix</keyword>
<dbReference type="Proteomes" id="UP000249419">
    <property type="component" value="Unassembled WGS sequence"/>
</dbReference>
<dbReference type="CDD" id="cd16917">
    <property type="entry name" value="HATPase_UhpB-NarQ-NarX-like"/>
    <property type="match status" value="1"/>
</dbReference>
<comment type="caution">
    <text evidence="12">The sequence shown here is derived from an EMBL/GenBank/DDBJ whole genome shotgun (WGS) entry which is preliminary data.</text>
</comment>
<feature type="transmembrane region" description="Helical" evidence="10">
    <location>
        <begin position="21"/>
        <end position="41"/>
    </location>
</feature>
<evidence type="ECO:0000259" key="11">
    <source>
        <dbReference type="Pfam" id="PF07730"/>
    </source>
</evidence>